<dbReference type="EMBL" id="MU267877">
    <property type="protein sequence ID" value="KAH7907730.1"/>
    <property type="molecule type" value="Genomic_DNA"/>
</dbReference>
<protein>
    <submittedName>
        <fullName evidence="1">Uncharacterized protein</fullName>
    </submittedName>
</protein>
<keyword evidence="2" id="KW-1185">Reference proteome</keyword>
<dbReference type="Proteomes" id="UP000790377">
    <property type="component" value="Unassembled WGS sequence"/>
</dbReference>
<evidence type="ECO:0000313" key="1">
    <source>
        <dbReference type="EMBL" id="KAH7907730.1"/>
    </source>
</evidence>
<evidence type="ECO:0000313" key="2">
    <source>
        <dbReference type="Proteomes" id="UP000790377"/>
    </source>
</evidence>
<gene>
    <name evidence="1" type="ORF">BJ138DRAFT_446216</name>
</gene>
<sequence>MTLHDGPLDPIPAPPEHPKNASPLLRKSIQKRVLFQIHSSIVAAFIGGQPFCKYSKFKFINIVVVIRLSVRGSSLGIVRPAARVSCLSATTHSSPSISPITVDSRSLQENRHSKDPKKIASAHVHIQTRIMDRSLQNVVTSESMDHISLSQMTIFLGSTFMRALDNTFDLANASSYLAREGPTRSSWPCARVPNTVHQQQ</sequence>
<proteinExistence type="predicted"/>
<organism evidence="1 2">
    <name type="scientific">Hygrophoropsis aurantiaca</name>
    <dbReference type="NCBI Taxonomy" id="72124"/>
    <lineage>
        <taxon>Eukaryota</taxon>
        <taxon>Fungi</taxon>
        <taxon>Dikarya</taxon>
        <taxon>Basidiomycota</taxon>
        <taxon>Agaricomycotina</taxon>
        <taxon>Agaricomycetes</taxon>
        <taxon>Agaricomycetidae</taxon>
        <taxon>Boletales</taxon>
        <taxon>Coniophorineae</taxon>
        <taxon>Hygrophoropsidaceae</taxon>
        <taxon>Hygrophoropsis</taxon>
    </lineage>
</organism>
<reference evidence="1" key="1">
    <citation type="journal article" date="2021" name="New Phytol.">
        <title>Evolutionary innovations through gain and loss of genes in the ectomycorrhizal Boletales.</title>
        <authorList>
            <person name="Wu G."/>
            <person name="Miyauchi S."/>
            <person name="Morin E."/>
            <person name="Kuo A."/>
            <person name="Drula E."/>
            <person name="Varga T."/>
            <person name="Kohler A."/>
            <person name="Feng B."/>
            <person name="Cao Y."/>
            <person name="Lipzen A."/>
            <person name="Daum C."/>
            <person name="Hundley H."/>
            <person name="Pangilinan J."/>
            <person name="Johnson J."/>
            <person name="Barry K."/>
            <person name="LaButti K."/>
            <person name="Ng V."/>
            <person name="Ahrendt S."/>
            <person name="Min B."/>
            <person name="Choi I.G."/>
            <person name="Park H."/>
            <person name="Plett J.M."/>
            <person name="Magnuson J."/>
            <person name="Spatafora J.W."/>
            <person name="Nagy L.G."/>
            <person name="Henrissat B."/>
            <person name="Grigoriev I.V."/>
            <person name="Yang Z.L."/>
            <person name="Xu J."/>
            <person name="Martin F.M."/>
        </authorList>
    </citation>
    <scope>NUCLEOTIDE SEQUENCE</scope>
    <source>
        <strain evidence="1">ATCC 28755</strain>
    </source>
</reference>
<comment type="caution">
    <text evidence="1">The sequence shown here is derived from an EMBL/GenBank/DDBJ whole genome shotgun (WGS) entry which is preliminary data.</text>
</comment>
<accession>A0ACB8A347</accession>
<name>A0ACB8A347_9AGAM</name>